<gene>
    <name evidence="3" type="ORF">NEOLEDRAFT_1150812</name>
</gene>
<feature type="compositionally biased region" description="Basic and acidic residues" evidence="2">
    <location>
        <begin position="251"/>
        <end position="264"/>
    </location>
</feature>
<keyword evidence="1" id="KW-0175">Coiled coil</keyword>
<evidence type="ECO:0000313" key="3">
    <source>
        <dbReference type="EMBL" id="KZT21251.1"/>
    </source>
</evidence>
<feature type="compositionally biased region" description="Polar residues" evidence="2">
    <location>
        <begin position="227"/>
        <end position="242"/>
    </location>
</feature>
<dbReference type="EMBL" id="KV425609">
    <property type="protein sequence ID" value="KZT21251.1"/>
    <property type="molecule type" value="Genomic_DNA"/>
</dbReference>
<feature type="coiled-coil region" evidence="1">
    <location>
        <begin position="84"/>
        <end position="111"/>
    </location>
</feature>
<feature type="region of interest" description="Disordered" evidence="2">
    <location>
        <begin position="115"/>
        <end position="139"/>
    </location>
</feature>
<evidence type="ECO:0000256" key="1">
    <source>
        <dbReference type="SAM" id="Coils"/>
    </source>
</evidence>
<dbReference type="STRING" id="1314782.A0A165PMH9"/>
<dbReference type="InParanoid" id="A0A165PMH9"/>
<reference evidence="3 4" key="1">
    <citation type="journal article" date="2016" name="Mol. Biol. Evol.">
        <title>Comparative Genomics of Early-Diverging Mushroom-Forming Fungi Provides Insights into the Origins of Lignocellulose Decay Capabilities.</title>
        <authorList>
            <person name="Nagy L.G."/>
            <person name="Riley R."/>
            <person name="Tritt A."/>
            <person name="Adam C."/>
            <person name="Daum C."/>
            <person name="Floudas D."/>
            <person name="Sun H."/>
            <person name="Yadav J.S."/>
            <person name="Pangilinan J."/>
            <person name="Larsson K.H."/>
            <person name="Matsuura K."/>
            <person name="Barry K."/>
            <person name="Labutti K."/>
            <person name="Kuo R."/>
            <person name="Ohm R.A."/>
            <person name="Bhattacharya S.S."/>
            <person name="Shirouzu T."/>
            <person name="Yoshinaga Y."/>
            <person name="Martin F.M."/>
            <person name="Grigoriev I.V."/>
            <person name="Hibbett D.S."/>
        </authorList>
    </citation>
    <scope>NUCLEOTIDE SEQUENCE [LARGE SCALE GENOMIC DNA]</scope>
    <source>
        <strain evidence="3 4">HHB14362 ss-1</strain>
    </source>
</reference>
<feature type="compositionally biased region" description="Polar residues" evidence="2">
    <location>
        <begin position="119"/>
        <end position="131"/>
    </location>
</feature>
<keyword evidence="4" id="KW-1185">Reference proteome</keyword>
<dbReference type="AlphaFoldDB" id="A0A165PMH9"/>
<evidence type="ECO:0000313" key="4">
    <source>
        <dbReference type="Proteomes" id="UP000076761"/>
    </source>
</evidence>
<name>A0A165PMH9_9AGAM</name>
<organism evidence="3 4">
    <name type="scientific">Neolentinus lepideus HHB14362 ss-1</name>
    <dbReference type="NCBI Taxonomy" id="1314782"/>
    <lineage>
        <taxon>Eukaryota</taxon>
        <taxon>Fungi</taxon>
        <taxon>Dikarya</taxon>
        <taxon>Basidiomycota</taxon>
        <taxon>Agaricomycotina</taxon>
        <taxon>Agaricomycetes</taxon>
        <taxon>Gloeophyllales</taxon>
        <taxon>Gloeophyllaceae</taxon>
        <taxon>Neolentinus</taxon>
    </lineage>
</organism>
<protein>
    <submittedName>
        <fullName evidence="3">Uncharacterized protein</fullName>
    </submittedName>
</protein>
<dbReference type="OrthoDB" id="3266957at2759"/>
<proteinExistence type="predicted"/>
<feature type="compositionally biased region" description="Polar residues" evidence="2">
    <location>
        <begin position="70"/>
        <end position="81"/>
    </location>
</feature>
<dbReference type="Proteomes" id="UP000076761">
    <property type="component" value="Unassembled WGS sequence"/>
</dbReference>
<sequence>MSKSDFTCNIFLGDLYHPRLCEYQCSGTCCLLRDTLPPSKLVIHIMASGKSRGKSKATPANVGNPPLAAGSNQNPTATPQNPVDATILEELAKLKEQLEAEKQAQEAAEWRAAAAAVASSTGSGQQTTPQSCEPIPKPKGSARQGFCLIEVMGLQNDEEQYNTILHDVRDLIHGVKLNWAVDYREQPMQDLGNLFAVACDMHPILANFKNDWATSEIVIGHIKPEENNQAAPPSATNETTRPQPKKRHRVHNEDEVSRNERVEG</sequence>
<accession>A0A165PMH9</accession>
<feature type="region of interest" description="Disordered" evidence="2">
    <location>
        <begin position="224"/>
        <end position="264"/>
    </location>
</feature>
<evidence type="ECO:0000256" key="2">
    <source>
        <dbReference type="SAM" id="MobiDB-lite"/>
    </source>
</evidence>
<feature type="region of interest" description="Disordered" evidence="2">
    <location>
        <begin position="50"/>
        <end position="81"/>
    </location>
</feature>